<dbReference type="STRING" id="1802421.A2318_04155"/>
<proteinExistence type="predicted"/>
<dbReference type="AlphaFoldDB" id="A0A1F7W1X9"/>
<comment type="caution">
    <text evidence="1">The sequence shown here is derived from an EMBL/GenBank/DDBJ whole genome shotgun (WGS) entry which is preliminary data.</text>
</comment>
<evidence type="ECO:0000313" key="1">
    <source>
        <dbReference type="EMBL" id="OGL96812.1"/>
    </source>
</evidence>
<dbReference type="Proteomes" id="UP000177331">
    <property type="component" value="Unassembled WGS sequence"/>
</dbReference>
<dbReference type="EMBL" id="MGFD01000063">
    <property type="protein sequence ID" value="OGL96812.1"/>
    <property type="molecule type" value="Genomic_DNA"/>
</dbReference>
<protein>
    <submittedName>
        <fullName evidence="1">Uncharacterized protein</fullName>
    </submittedName>
</protein>
<accession>A0A1F7W1X9</accession>
<gene>
    <name evidence="1" type="ORF">A2318_04155</name>
</gene>
<organism evidence="1 2">
    <name type="scientific">Candidatus Uhrbacteria bacterium RIFOXYB2_FULL_45_11</name>
    <dbReference type="NCBI Taxonomy" id="1802421"/>
    <lineage>
        <taxon>Bacteria</taxon>
        <taxon>Candidatus Uhriibacteriota</taxon>
    </lineage>
</organism>
<reference evidence="1 2" key="1">
    <citation type="journal article" date="2016" name="Nat. Commun.">
        <title>Thousands of microbial genomes shed light on interconnected biogeochemical processes in an aquifer system.</title>
        <authorList>
            <person name="Anantharaman K."/>
            <person name="Brown C.T."/>
            <person name="Hug L.A."/>
            <person name="Sharon I."/>
            <person name="Castelle C.J."/>
            <person name="Probst A.J."/>
            <person name="Thomas B.C."/>
            <person name="Singh A."/>
            <person name="Wilkins M.J."/>
            <person name="Karaoz U."/>
            <person name="Brodie E.L."/>
            <person name="Williams K.H."/>
            <person name="Hubbard S.S."/>
            <person name="Banfield J.F."/>
        </authorList>
    </citation>
    <scope>NUCLEOTIDE SEQUENCE [LARGE SCALE GENOMIC DNA]</scope>
</reference>
<evidence type="ECO:0000313" key="2">
    <source>
        <dbReference type="Proteomes" id="UP000177331"/>
    </source>
</evidence>
<sequence length="124" mass="15434">MKFRLHRRRERALAKAYCRDPEHADGATIPEARRMKHWLCWDDIHCHHWRLRLDTFFLAHLNRPAEEALRKLERRHHRDSYQDRMIRKEAREYLEFASKYDWYDFVIDEDGIIRAPEDCIWFLP</sequence>
<name>A0A1F7W1X9_9BACT</name>